<keyword evidence="4" id="KW-0732">Signal</keyword>
<dbReference type="AlphaFoldDB" id="A0A840MGV8"/>
<evidence type="ECO:0000313" key="7">
    <source>
        <dbReference type="Proteomes" id="UP000575898"/>
    </source>
</evidence>
<organism evidence="6 7">
    <name type="scientific">Chitinivorax tropicus</name>
    <dbReference type="NCBI Taxonomy" id="714531"/>
    <lineage>
        <taxon>Bacteria</taxon>
        <taxon>Pseudomonadati</taxon>
        <taxon>Pseudomonadota</taxon>
        <taxon>Betaproteobacteria</taxon>
        <taxon>Chitinivorax</taxon>
    </lineage>
</organism>
<comment type="caution">
    <text evidence="6">The sequence shown here is derived from an EMBL/GenBank/DDBJ whole genome shotgun (WGS) entry which is preliminary data.</text>
</comment>
<dbReference type="PANTHER" id="PTHR38439:SF3">
    <property type="entry name" value="COPPER-RESISTANT CUPROPROTEIN COPI"/>
    <property type="match status" value="1"/>
</dbReference>
<feature type="domain" description="Blue (type 1) copper" evidence="5">
    <location>
        <begin position="52"/>
        <end position="157"/>
    </location>
</feature>
<evidence type="ECO:0000259" key="5">
    <source>
        <dbReference type="Pfam" id="PF00127"/>
    </source>
</evidence>
<evidence type="ECO:0000313" key="6">
    <source>
        <dbReference type="EMBL" id="MBB5018464.1"/>
    </source>
</evidence>
<name>A0A840MGV8_9PROT</name>
<feature type="chain" id="PRO_5032565329" evidence="4">
    <location>
        <begin position="25"/>
        <end position="160"/>
    </location>
</feature>
<sequence length="160" mass="17752">MHTTAWIARYLACLLFWPTGSALASGQHTGGHGHQQAALGQPGKAAQVTRTITIDMQDTMRYRPSSIQVKKGETVRFVIRNSGQLKHEFSLGTEKMLLEHLEVMKRFPDMEHDEPNQITLAPGAQGEIIWRFTQAGQVPFGCLQPGHYEAGMKGIITTKP</sequence>
<protein>
    <submittedName>
        <fullName evidence="6">Putative cupredoxin-like copper-binding protein</fullName>
    </submittedName>
</protein>
<proteinExistence type="predicted"/>
<evidence type="ECO:0000256" key="2">
    <source>
        <dbReference type="ARBA" id="ARBA00023008"/>
    </source>
</evidence>
<accession>A0A840MGV8</accession>
<dbReference type="SUPFAM" id="SSF49503">
    <property type="entry name" value="Cupredoxins"/>
    <property type="match status" value="1"/>
</dbReference>
<feature type="signal peptide" evidence="4">
    <location>
        <begin position="1"/>
        <end position="24"/>
    </location>
</feature>
<dbReference type="PANTHER" id="PTHR38439">
    <property type="entry name" value="AURACYANIN-B"/>
    <property type="match status" value="1"/>
</dbReference>
<feature type="region of interest" description="Disordered" evidence="3">
    <location>
        <begin position="25"/>
        <end position="44"/>
    </location>
</feature>
<keyword evidence="2" id="KW-0186">Copper</keyword>
<evidence type="ECO:0000256" key="1">
    <source>
        <dbReference type="ARBA" id="ARBA00022723"/>
    </source>
</evidence>
<dbReference type="RefSeq" id="WP_184037777.1">
    <property type="nucleotide sequence ID" value="NZ_JACHHY010000009.1"/>
</dbReference>
<dbReference type="InterPro" id="IPR008972">
    <property type="entry name" value="Cupredoxin"/>
</dbReference>
<feature type="compositionally biased region" description="Low complexity" evidence="3">
    <location>
        <begin position="34"/>
        <end position="43"/>
    </location>
</feature>
<keyword evidence="1" id="KW-0479">Metal-binding</keyword>
<dbReference type="Proteomes" id="UP000575898">
    <property type="component" value="Unassembled WGS sequence"/>
</dbReference>
<evidence type="ECO:0000256" key="3">
    <source>
        <dbReference type="SAM" id="MobiDB-lite"/>
    </source>
</evidence>
<dbReference type="Pfam" id="PF00127">
    <property type="entry name" value="Copper-bind"/>
    <property type="match status" value="1"/>
</dbReference>
<dbReference type="CDD" id="cd04211">
    <property type="entry name" value="Cupredoxin_like_2"/>
    <property type="match status" value="1"/>
</dbReference>
<dbReference type="GO" id="GO:0009055">
    <property type="term" value="F:electron transfer activity"/>
    <property type="evidence" value="ECO:0007669"/>
    <property type="project" value="InterPro"/>
</dbReference>
<keyword evidence="7" id="KW-1185">Reference proteome</keyword>
<dbReference type="Gene3D" id="2.60.40.420">
    <property type="entry name" value="Cupredoxins - blue copper proteins"/>
    <property type="match status" value="1"/>
</dbReference>
<dbReference type="InterPro" id="IPR050845">
    <property type="entry name" value="Cu-binding_ET"/>
</dbReference>
<dbReference type="InterPro" id="IPR000923">
    <property type="entry name" value="BlueCu_1"/>
</dbReference>
<gene>
    <name evidence="6" type="ORF">HNQ59_001753</name>
</gene>
<dbReference type="EMBL" id="JACHHY010000009">
    <property type="protein sequence ID" value="MBB5018464.1"/>
    <property type="molecule type" value="Genomic_DNA"/>
</dbReference>
<dbReference type="GO" id="GO:0005507">
    <property type="term" value="F:copper ion binding"/>
    <property type="evidence" value="ECO:0007669"/>
    <property type="project" value="InterPro"/>
</dbReference>
<evidence type="ECO:0000256" key="4">
    <source>
        <dbReference type="SAM" id="SignalP"/>
    </source>
</evidence>
<reference evidence="6 7" key="1">
    <citation type="submission" date="2020-08" db="EMBL/GenBank/DDBJ databases">
        <title>Genomic Encyclopedia of Type Strains, Phase IV (KMG-IV): sequencing the most valuable type-strain genomes for metagenomic binning, comparative biology and taxonomic classification.</title>
        <authorList>
            <person name="Goeker M."/>
        </authorList>
    </citation>
    <scope>NUCLEOTIDE SEQUENCE [LARGE SCALE GENOMIC DNA]</scope>
    <source>
        <strain evidence="6 7">DSM 27165</strain>
    </source>
</reference>